<dbReference type="PROSITE" id="PS50102">
    <property type="entry name" value="RRM"/>
    <property type="match status" value="2"/>
</dbReference>
<dbReference type="Gene3D" id="3.90.1720.10">
    <property type="entry name" value="endopeptidase domain like (from Nostoc punctiforme)"/>
    <property type="match status" value="1"/>
</dbReference>
<dbReference type="PANTHER" id="PTHR11699">
    <property type="entry name" value="ALDEHYDE DEHYDROGENASE-RELATED"/>
    <property type="match status" value="1"/>
</dbReference>
<proteinExistence type="inferred from homology"/>
<protein>
    <submittedName>
        <fullName evidence="7">RRM domain-containing protein</fullName>
    </submittedName>
</protein>
<keyword evidence="2" id="KW-0560">Oxidoreductase</keyword>
<accession>A0AAF5DF44</accession>
<dbReference type="SMART" id="SM00360">
    <property type="entry name" value="RRM"/>
    <property type="match status" value="2"/>
</dbReference>
<dbReference type="InterPro" id="IPR012677">
    <property type="entry name" value="Nucleotide-bd_a/b_plait_sf"/>
</dbReference>
<dbReference type="InterPro" id="IPR016160">
    <property type="entry name" value="Ald_DH_CS_CYS"/>
</dbReference>
<dbReference type="FunFam" id="3.40.309.10:FF:000012">
    <property type="entry name" value="Betaine aldehyde dehydrogenase"/>
    <property type="match status" value="1"/>
</dbReference>
<feature type="compositionally biased region" description="Low complexity" evidence="4">
    <location>
        <begin position="249"/>
        <end position="263"/>
    </location>
</feature>
<dbReference type="InterPro" id="IPR016162">
    <property type="entry name" value="Ald_DH_N"/>
</dbReference>
<evidence type="ECO:0000313" key="7">
    <source>
        <dbReference type="WBParaSite" id="TCONS_00011139.p1"/>
    </source>
</evidence>
<evidence type="ECO:0000256" key="3">
    <source>
        <dbReference type="PROSITE-ProRule" id="PRU00176"/>
    </source>
</evidence>
<dbReference type="InterPro" id="IPR038765">
    <property type="entry name" value="Papain-like_cys_pep_sf"/>
</dbReference>
<evidence type="ECO:0000313" key="6">
    <source>
        <dbReference type="Proteomes" id="UP000035681"/>
    </source>
</evidence>
<dbReference type="Gene3D" id="3.40.605.10">
    <property type="entry name" value="Aldehyde Dehydrogenase, Chain A, domain 1"/>
    <property type="match status" value="1"/>
</dbReference>
<dbReference type="Pfam" id="PF00076">
    <property type="entry name" value="RRM_1"/>
    <property type="match status" value="2"/>
</dbReference>
<dbReference type="Gene3D" id="3.40.309.10">
    <property type="entry name" value="Aldehyde Dehydrogenase, Chain A, domain 2"/>
    <property type="match status" value="1"/>
</dbReference>
<reference evidence="7" key="1">
    <citation type="submission" date="2024-02" db="UniProtKB">
        <authorList>
            <consortium name="WormBaseParasite"/>
        </authorList>
    </citation>
    <scope>IDENTIFICATION</scope>
</reference>
<dbReference type="SUPFAM" id="SSF54928">
    <property type="entry name" value="RNA-binding domain, RBD"/>
    <property type="match status" value="1"/>
</dbReference>
<dbReference type="Pfam" id="PF00171">
    <property type="entry name" value="Aldedh"/>
    <property type="match status" value="1"/>
</dbReference>
<feature type="compositionally biased region" description="Basic residues" evidence="4">
    <location>
        <begin position="194"/>
        <end position="206"/>
    </location>
</feature>
<dbReference type="InterPro" id="IPR015590">
    <property type="entry name" value="Aldehyde_DH_dom"/>
</dbReference>
<dbReference type="WBParaSite" id="TCONS_00011139.p1">
    <property type="protein sequence ID" value="TCONS_00011139.p1"/>
    <property type="gene ID" value="XLOC_005262"/>
</dbReference>
<name>A0AAF5DF44_STRER</name>
<organism evidence="6 7">
    <name type="scientific">Strongyloides stercoralis</name>
    <name type="common">Threadworm</name>
    <dbReference type="NCBI Taxonomy" id="6248"/>
    <lineage>
        <taxon>Eukaryota</taxon>
        <taxon>Metazoa</taxon>
        <taxon>Ecdysozoa</taxon>
        <taxon>Nematoda</taxon>
        <taxon>Chromadorea</taxon>
        <taxon>Rhabditida</taxon>
        <taxon>Tylenchina</taxon>
        <taxon>Panagrolaimomorpha</taxon>
        <taxon>Strongyloidoidea</taxon>
        <taxon>Strongyloididae</taxon>
        <taxon>Strongyloides</taxon>
    </lineage>
</organism>
<evidence type="ECO:0000259" key="5">
    <source>
        <dbReference type="PROSITE" id="PS50102"/>
    </source>
</evidence>
<dbReference type="InterPro" id="IPR016161">
    <property type="entry name" value="Ald_DH/histidinol_DH"/>
</dbReference>
<feature type="compositionally biased region" description="Basic and acidic residues" evidence="4">
    <location>
        <begin position="172"/>
        <end position="193"/>
    </location>
</feature>
<feature type="domain" description="RRM" evidence="5">
    <location>
        <begin position="6"/>
        <end position="81"/>
    </location>
</feature>
<comment type="similarity">
    <text evidence="1">Belongs to the aldehyde dehydrogenase family.</text>
</comment>
<dbReference type="Pfam" id="PF05708">
    <property type="entry name" value="Peptidase_C92"/>
    <property type="match status" value="1"/>
</dbReference>
<keyword evidence="6" id="KW-1185">Reference proteome</keyword>
<feature type="compositionally biased region" description="Basic residues" evidence="4">
    <location>
        <begin position="214"/>
        <end position="233"/>
    </location>
</feature>
<dbReference type="SUPFAM" id="SSF54001">
    <property type="entry name" value="Cysteine proteinases"/>
    <property type="match status" value="1"/>
</dbReference>
<evidence type="ECO:0000256" key="1">
    <source>
        <dbReference type="ARBA" id="ARBA00009986"/>
    </source>
</evidence>
<dbReference type="InterPro" id="IPR000504">
    <property type="entry name" value="RRM_dom"/>
</dbReference>
<sequence length="982" mass="109392">MRSEGSKIYVGNLPDDIREREVEDLFYKYGRIRNIKIRGRHGGPAFAFVEFVDSRDARDAIQGRDGIRVDGSRIRVEMVKGNGPRGRGGFGGRNDYQDVRSRRGNYRQSTGYSVRVSGLPPSGSWQDLKDHMRSAGEIAFADVYKDGTGVVEFRSPSAVDKAIDELDNSEFTSHEKEKSRIQISRESKRDHSGSRSRSRTRSRSRSRTLSDRRSRSRSHSHSHSRSPSPKRSRSRSDSPAKSRSRTRTRSPSVDRTPRSASRSPKSRSRSGSRDRCYGSDSRRTKKMFFGNSIGDIFLLSKFPNITKNDNFEATVAASYPQAVEFHCGIFIDNENIIHSTPQDGVVEGKLIDVIKELNPDKLDILSVEQPTLIKEKAVGWAREQIGCGYNYLFTPFNEIVDEKKPIYCSQLVVEAYKNANDGSFIFEEIVMRFTDDKGKVLQFWVEYFDKHKAKIPDDKLGSHPGQFKNSKYKKMLKTFLQNPNSIFSTLNFVSNSLVGNVGSKTIPLISPRDGSILSNLSLADQEFCNKTISIANNSYEEWKKLSLLKKSSIFLNVGRLLRENVNLIAKIESTDNGKPIREAIWDVLSAADCVEYFASADLSGRHYPYDQASGRSGYTKREPFGVVCCIGAWNYPIQTAMWKIAPALICGNSVIYKPSPLSPVSPVILGMLFEYSGLPSGVLNIIQGDGECGKILCLDKDISKVSFTGSVSTGKNILGYCSSKMIKPATMELGGKSSLIISEDADIKSAVYGAMMANFFSQGQVCSNASKVLVHKNILPQFTKLVVEETKKLVIGDPLSLKTHIGACISLDHMNRVKNYIDNSINLGATKLCGGDILKLENELSNGYYLSPCILTNVDSTMKAYQEEIFGPVMMIIPYDDDEEALQIANETIYGLAAGIFTKDLKRANYFIDNLVAGNVYVNTYNDTAPQLPFGGMKQSGYGREQGHAAIEAFSQIKSVYLNTSGEYTLPLNIWNNSWSLN</sequence>
<dbReference type="GO" id="GO:0003723">
    <property type="term" value="F:RNA binding"/>
    <property type="evidence" value="ECO:0007669"/>
    <property type="project" value="UniProtKB-UniRule"/>
</dbReference>
<feature type="compositionally biased region" description="Basic and acidic residues" evidence="4">
    <location>
        <begin position="271"/>
        <end position="280"/>
    </location>
</feature>
<dbReference type="PROSITE" id="PS00070">
    <property type="entry name" value="ALDEHYDE_DEHYDR_CYS"/>
    <property type="match status" value="1"/>
</dbReference>
<dbReference type="InterPro" id="IPR035979">
    <property type="entry name" value="RBD_domain_sf"/>
</dbReference>
<dbReference type="SUPFAM" id="SSF53720">
    <property type="entry name" value="ALDH-like"/>
    <property type="match status" value="1"/>
</dbReference>
<feature type="domain" description="RRM" evidence="5">
    <location>
        <begin position="112"/>
        <end position="186"/>
    </location>
</feature>
<dbReference type="Proteomes" id="UP000035681">
    <property type="component" value="Unplaced"/>
</dbReference>
<dbReference type="Gene3D" id="3.30.70.330">
    <property type="match status" value="2"/>
</dbReference>
<dbReference type="CDD" id="cd12338">
    <property type="entry name" value="RRM1_SRSF1_like"/>
    <property type="match status" value="1"/>
</dbReference>
<dbReference type="InterPro" id="IPR016163">
    <property type="entry name" value="Ald_DH_C"/>
</dbReference>
<dbReference type="InterPro" id="IPR024453">
    <property type="entry name" value="Peptidase_C92"/>
</dbReference>
<dbReference type="AlphaFoldDB" id="A0AAF5DF44"/>
<evidence type="ECO:0000256" key="2">
    <source>
        <dbReference type="ARBA" id="ARBA00023002"/>
    </source>
</evidence>
<dbReference type="GO" id="GO:0016620">
    <property type="term" value="F:oxidoreductase activity, acting on the aldehyde or oxo group of donors, NAD or NADP as acceptor"/>
    <property type="evidence" value="ECO:0007669"/>
    <property type="project" value="InterPro"/>
</dbReference>
<dbReference type="FunFam" id="3.40.605.10:FF:000007">
    <property type="entry name" value="NAD/NADP-dependent betaine aldehyde dehydrogenase"/>
    <property type="match status" value="1"/>
</dbReference>
<keyword evidence="3" id="KW-0694">RNA-binding</keyword>
<feature type="region of interest" description="Disordered" evidence="4">
    <location>
        <begin position="170"/>
        <end position="280"/>
    </location>
</feature>
<evidence type="ECO:0000256" key="4">
    <source>
        <dbReference type="SAM" id="MobiDB-lite"/>
    </source>
</evidence>